<organism evidence="2 3">
    <name type="scientific">Peloplasma aerotolerans</name>
    <dbReference type="NCBI Taxonomy" id="3044389"/>
    <lineage>
        <taxon>Bacteria</taxon>
        <taxon>Bacillati</taxon>
        <taxon>Mycoplasmatota</taxon>
        <taxon>Mollicutes</taxon>
        <taxon>Acholeplasmatales</taxon>
        <taxon>Acholeplasmataceae</taxon>
        <taxon>Peloplasma</taxon>
    </lineage>
</organism>
<dbReference type="RefSeq" id="WP_282838907.1">
    <property type="nucleotide sequence ID" value="NZ_JASCXW010000005.1"/>
</dbReference>
<evidence type="ECO:0000313" key="3">
    <source>
        <dbReference type="Proteomes" id="UP001431532"/>
    </source>
</evidence>
<proteinExistence type="predicted"/>
<keyword evidence="1" id="KW-1133">Transmembrane helix</keyword>
<gene>
    <name evidence="2" type="ORF">QJ521_02840</name>
</gene>
<feature type="transmembrane region" description="Helical" evidence="1">
    <location>
        <begin position="88"/>
        <end position="109"/>
    </location>
</feature>
<feature type="transmembrane region" description="Helical" evidence="1">
    <location>
        <begin position="121"/>
        <end position="142"/>
    </location>
</feature>
<reference evidence="2" key="1">
    <citation type="submission" date="2023-05" db="EMBL/GenBank/DDBJ databases">
        <title>Mariniplasma microaerophilum sp. nov., a novel anaerobic mollicute isolated from terrestrial mud volcano, Taman Peninsula, Russia.</title>
        <authorList>
            <person name="Khomyakova M.A."/>
            <person name="Merkel A.Y."/>
            <person name="Slobodkin A.I."/>
        </authorList>
    </citation>
    <scope>NUCLEOTIDE SEQUENCE</scope>
    <source>
        <strain evidence="2">M4Ah</strain>
    </source>
</reference>
<feature type="transmembrane region" description="Helical" evidence="1">
    <location>
        <begin position="58"/>
        <end position="76"/>
    </location>
</feature>
<dbReference type="EMBL" id="JASCXW010000005">
    <property type="protein sequence ID" value="MDI6452492.1"/>
    <property type="molecule type" value="Genomic_DNA"/>
</dbReference>
<evidence type="ECO:0000256" key="1">
    <source>
        <dbReference type="SAM" id="Phobius"/>
    </source>
</evidence>
<keyword evidence="3" id="KW-1185">Reference proteome</keyword>
<protein>
    <submittedName>
        <fullName evidence="2">Uncharacterized protein</fullName>
    </submittedName>
</protein>
<evidence type="ECO:0000313" key="2">
    <source>
        <dbReference type="EMBL" id="MDI6452492.1"/>
    </source>
</evidence>
<comment type="caution">
    <text evidence="2">The sequence shown here is derived from an EMBL/GenBank/DDBJ whole genome shotgun (WGS) entry which is preliminary data.</text>
</comment>
<accession>A0AAW6U3L5</accession>
<name>A0AAW6U3L5_9MOLU</name>
<dbReference type="Proteomes" id="UP001431532">
    <property type="component" value="Unassembled WGS sequence"/>
</dbReference>
<keyword evidence="1" id="KW-0812">Transmembrane</keyword>
<keyword evidence="1" id="KW-0472">Membrane</keyword>
<dbReference type="AlphaFoldDB" id="A0AAW6U3L5"/>
<sequence length="163" mass="18204">MKIVNIKADKMRYQKNTSAYGLVLLSIATSLIALFTMINFDTFGSGEGTMRVIPNLRVGVEIALGIVLMLSTFMAAEKVKYYDPTWSFFGLFILAGINFLRIFNLPIYAHERGWIPTKTMQLVMLEFAVTAGLLVVAGIISLRKVIILHKHLKEIDAYGNDAV</sequence>
<feature type="transmembrane region" description="Helical" evidence="1">
    <location>
        <begin position="20"/>
        <end position="38"/>
    </location>
</feature>